<dbReference type="RefSeq" id="WP_014935165.1">
    <property type="nucleotide sequence ID" value="NC_018607.1"/>
</dbReference>
<proteinExistence type="predicted"/>
<dbReference type="AlphaFoldDB" id="J9UAE4"/>
<accession>J9UAE4</accession>
<organism evidence="1 2">
    <name type="scientific">Brachyspira pilosicoli B2904</name>
    <dbReference type="NCBI Taxonomy" id="1133568"/>
    <lineage>
        <taxon>Bacteria</taxon>
        <taxon>Pseudomonadati</taxon>
        <taxon>Spirochaetota</taxon>
        <taxon>Spirochaetia</taxon>
        <taxon>Brachyspirales</taxon>
        <taxon>Brachyspiraceae</taxon>
        <taxon>Brachyspira</taxon>
    </lineage>
</organism>
<dbReference type="EMBL" id="CP003490">
    <property type="protein sequence ID" value="AFR69526.1"/>
    <property type="molecule type" value="Genomic_DNA"/>
</dbReference>
<gene>
    <name evidence="1" type="ORF">B2904_orf169</name>
</gene>
<dbReference type="HOGENOM" id="CLU_2300370_0_0_12"/>
<protein>
    <submittedName>
        <fullName evidence="1">Uncharacterized protein</fullName>
    </submittedName>
</protein>
<reference evidence="1 2" key="1">
    <citation type="journal article" date="2012" name="BMC Genomics">
        <title>Comparative genomics of Brachyspira pilosicoli strains: genome rearrangements, reductions and correlation of genetic compliment with phenotypic diversity.</title>
        <authorList>
            <person name="Mappley L.J."/>
            <person name="Black M.L."/>
            <person name="Abuoun M."/>
            <person name="Darby A.C."/>
            <person name="Woodward M.J."/>
            <person name="Parkhill J."/>
            <person name="Turner A.K."/>
            <person name="Bellgard M.I."/>
            <person name="La T."/>
            <person name="Phillips N.D."/>
            <person name="La Ragione R.M."/>
            <person name="Hampson D.J."/>
        </authorList>
    </citation>
    <scope>NUCLEOTIDE SEQUENCE [LARGE SCALE GENOMIC DNA]</scope>
    <source>
        <strain evidence="1">B2904</strain>
    </source>
</reference>
<evidence type="ECO:0000313" key="2">
    <source>
        <dbReference type="Proteomes" id="UP000007346"/>
    </source>
</evidence>
<evidence type="ECO:0000313" key="1">
    <source>
        <dbReference type="EMBL" id="AFR69526.1"/>
    </source>
</evidence>
<dbReference type="PATRIC" id="fig|1133568.3.peg.167"/>
<sequence>MELNIEKLKDKLNNISSEVSYDIEKRFHKELKNYFNIITFNHLIEVYVEDYEDIKRDINGMTYFTIPSFSMDDFNNMRATLDFIENNEQAIKTAMLESIE</sequence>
<dbReference type="Proteomes" id="UP000007346">
    <property type="component" value="Chromosome"/>
</dbReference>
<name>J9UAE4_BRAPL</name>
<dbReference type="KEGG" id="bpj:B2904_orf169"/>